<feature type="transmembrane region" description="Helical" evidence="8">
    <location>
        <begin position="360"/>
        <end position="382"/>
    </location>
</feature>
<keyword evidence="7 8" id="KW-0472">Membrane</keyword>
<accession>A0AA86QCW3</accession>
<evidence type="ECO:0000256" key="4">
    <source>
        <dbReference type="ARBA" id="ARBA00022692"/>
    </source>
</evidence>
<keyword evidence="4 8" id="KW-0812">Transmembrane</keyword>
<dbReference type="Proteomes" id="UP001642409">
    <property type="component" value="Unassembled WGS sequence"/>
</dbReference>
<feature type="transmembrane region" description="Helical" evidence="8">
    <location>
        <begin position="126"/>
        <end position="143"/>
    </location>
</feature>
<keyword evidence="6 8" id="KW-1133">Transmembrane helix</keyword>
<feature type="domain" description="Amino acid transporter transmembrane" evidence="9">
    <location>
        <begin position="12"/>
        <end position="387"/>
    </location>
</feature>
<gene>
    <name evidence="10" type="ORF">HINF_LOCUS40178</name>
    <name evidence="11" type="ORF">HINF_LOCUS72678</name>
</gene>
<feature type="transmembrane region" description="Helical" evidence="8">
    <location>
        <begin position="291"/>
        <end position="315"/>
    </location>
</feature>
<evidence type="ECO:0000313" key="11">
    <source>
        <dbReference type="EMBL" id="CAL6104220.1"/>
    </source>
</evidence>
<feature type="transmembrane region" description="Helical" evidence="8">
    <location>
        <begin position="209"/>
        <end position="229"/>
    </location>
</feature>
<reference evidence="10" key="1">
    <citation type="submission" date="2023-06" db="EMBL/GenBank/DDBJ databases">
        <authorList>
            <person name="Kurt Z."/>
        </authorList>
    </citation>
    <scope>NUCLEOTIDE SEQUENCE</scope>
</reference>
<dbReference type="GO" id="GO:0015179">
    <property type="term" value="F:L-amino acid transmembrane transporter activity"/>
    <property type="evidence" value="ECO:0007669"/>
    <property type="project" value="TreeGrafter"/>
</dbReference>
<keyword evidence="3" id="KW-0813">Transport</keyword>
<evidence type="ECO:0000256" key="7">
    <source>
        <dbReference type="ARBA" id="ARBA00023136"/>
    </source>
</evidence>
<keyword evidence="5" id="KW-0029">Amino-acid transport</keyword>
<sequence>MQKAPSNAKQISQTTFNMVTQMFGSCLLSYPFVCYKVGWVMAVILFVHSFVSMLVCMHYYIEACYYTRAISYKDLGVILLGKKFGVLLDVALVVSYYGFMTAYVIISSNGINNFALNYFKQTWNPYITKSVIAFGIMFPLSLLKSLKQISKISTVAGLIIFVFIFTVIVYFFIGVSNNGVLCTYDDGGISKSITSSYHAFPDKTSIMQFLWFVMYIPSTHSNFSAHPIVPRLLKELVGSYPQRKRLVKKSLYVSIFIGIIGFGSVGFMGAAMFGGDIKQSILKAFEPCKFVWINILSLFYAFVVIINFPLVLYPLKTSLVQTFGSQIETKKGYKMSILIDLIFTVLCLLLALFLETIVSIFGLFGSIAGFFYYFLMPIYCYIVNKKLHAQNIGLDDESVVPFEDELPIIQVQQNNAAQTFRPDGAAIEVAVEVTSDLGDNSRNDIVRVNNEAEKQNQKQTSVLPKVLDNPYKETPKDSKIIGITIICIYAAICIVGVVMNLQDVIDGFKTNK</sequence>
<protein>
    <submittedName>
        <fullName evidence="10">Amino acid transporter family protein</fullName>
    </submittedName>
    <submittedName>
        <fullName evidence="11">Amino_acid transporter family protein</fullName>
    </submittedName>
</protein>
<dbReference type="PANTHER" id="PTHR22950">
    <property type="entry name" value="AMINO ACID TRANSPORTER"/>
    <property type="match status" value="1"/>
</dbReference>
<evidence type="ECO:0000256" key="3">
    <source>
        <dbReference type="ARBA" id="ARBA00022448"/>
    </source>
</evidence>
<feature type="transmembrane region" description="Helical" evidence="8">
    <location>
        <begin position="84"/>
        <end position="106"/>
    </location>
</feature>
<evidence type="ECO:0000256" key="2">
    <source>
        <dbReference type="ARBA" id="ARBA00008066"/>
    </source>
</evidence>
<feature type="transmembrane region" description="Helical" evidence="8">
    <location>
        <begin position="480"/>
        <end position="501"/>
    </location>
</feature>
<dbReference type="Pfam" id="PF01490">
    <property type="entry name" value="Aa_trans"/>
    <property type="match status" value="1"/>
</dbReference>
<feature type="transmembrane region" description="Helical" evidence="8">
    <location>
        <begin position="155"/>
        <end position="173"/>
    </location>
</feature>
<feature type="transmembrane region" description="Helical" evidence="8">
    <location>
        <begin position="250"/>
        <end position="271"/>
    </location>
</feature>
<evidence type="ECO:0000313" key="12">
    <source>
        <dbReference type="Proteomes" id="UP001642409"/>
    </source>
</evidence>
<proteinExistence type="inferred from homology"/>
<dbReference type="PROSITE" id="PS51257">
    <property type="entry name" value="PROKAR_LIPOPROTEIN"/>
    <property type="match status" value="1"/>
</dbReference>
<dbReference type="EMBL" id="CATOUU010000833">
    <property type="protein sequence ID" value="CAI9952533.1"/>
    <property type="molecule type" value="Genomic_DNA"/>
</dbReference>
<evidence type="ECO:0000256" key="6">
    <source>
        <dbReference type="ARBA" id="ARBA00022989"/>
    </source>
</evidence>
<comment type="similarity">
    <text evidence="2">Belongs to the amino acid/polyamine transporter 2 family.</text>
</comment>
<dbReference type="GO" id="GO:0016020">
    <property type="term" value="C:membrane"/>
    <property type="evidence" value="ECO:0007669"/>
    <property type="project" value="UniProtKB-SubCell"/>
</dbReference>
<feature type="transmembrane region" description="Helical" evidence="8">
    <location>
        <begin position="39"/>
        <end position="63"/>
    </location>
</feature>
<feature type="transmembrane region" description="Helical" evidence="8">
    <location>
        <begin position="335"/>
        <end position="354"/>
    </location>
</feature>
<dbReference type="InterPro" id="IPR013057">
    <property type="entry name" value="AA_transpt_TM"/>
</dbReference>
<reference evidence="11 12" key="2">
    <citation type="submission" date="2024-07" db="EMBL/GenBank/DDBJ databases">
        <authorList>
            <person name="Akdeniz Z."/>
        </authorList>
    </citation>
    <scope>NUCLEOTIDE SEQUENCE [LARGE SCALE GENOMIC DNA]</scope>
</reference>
<comment type="subcellular location">
    <subcellularLocation>
        <location evidence="1">Membrane</location>
        <topology evidence="1">Multi-pass membrane protein</topology>
    </subcellularLocation>
</comment>
<name>A0AA86QCW3_9EUKA</name>
<comment type="caution">
    <text evidence="10">The sequence shown here is derived from an EMBL/GenBank/DDBJ whole genome shotgun (WGS) entry which is preliminary data.</text>
</comment>
<dbReference type="PANTHER" id="PTHR22950:SF458">
    <property type="entry name" value="SODIUM-COUPLED NEUTRAL AMINO ACID TRANSPORTER 11-RELATED"/>
    <property type="match status" value="1"/>
</dbReference>
<organism evidence="10">
    <name type="scientific">Hexamita inflata</name>
    <dbReference type="NCBI Taxonomy" id="28002"/>
    <lineage>
        <taxon>Eukaryota</taxon>
        <taxon>Metamonada</taxon>
        <taxon>Diplomonadida</taxon>
        <taxon>Hexamitidae</taxon>
        <taxon>Hexamitinae</taxon>
        <taxon>Hexamita</taxon>
    </lineage>
</organism>
<evidence type="ECO:0000313" key="10">
    <source>
        <dbReference type="EMBL" id="CAI9952533.1"/>
    </source>
</evidence>
<keyword evidence="12" id="KW-1185">Reference proteome</keyword>
<evidence type="ECO:0000259" key="9">
    <source>
        <dbReference type="Pfam" id="PF01490"/>
    </source>
</evidence>
<dbReference type="EMBL" id="CAXDID020000580">
    <property type="protein sequence ID" value="CAL6104220.1"/>
    <property type="molecule type" value="Genomic_DNA"/>
</dbReference>
<evidence type="ECO:0000256" key="8">
    <source>
        <dbReference type="SAM" id="Phobius"/>
    </source>
</evidence>
<dbReference type="AlphaFoldDB" id="A0AA86QCW3"/>
<evidence type="ECO:0000256" key="5">
    <source>
        <dbReference type="ARBA" id="ARBA00022970"/>
    </source>
</evidence>
<evidence type="ECO:0000256" key="1">
    <source>
        <dbReference type="ARBA" id="ARBA00004141"/>
    </source>
</evidence>